<reference evidence="1 2" key="1">
    <citation type="submission" date="2017-09" db="EMBL/GenBank/DDBJ databases">
        <authorList>
            <person name="Ehlers B."/>
            <person name="Leendertz F.H."/>
        </authorList>
    </citation>
    <scope>NUCLEOTIDE SEQUENCE [LARGE SCALE GENOMIC DNA]</scope>
    <source>
        <strain evidence="1 2">USBA 140</strain>
    </source>
</reference>
<keyword evidence="2" id="KW-1185">Reference proteome</keyword>
<dbReference type="InterPro" id="IPR002763">
    <property type="entry name" value="DUF72"/>
</dbReference>
<dbReference type="AlphaFoldDB" id="A0A286GYC8"/>
<dbReference type="OrthoDB" id="9780310at2"/>
<sequence length="295" mass="33613">MIHHGDIRIGVSGWRYAGWRGVFYPPKLAQRRELEFASRAFRTLEINGTHYSLQRPDSFAAWADATPDDFVFTVKASRYLTHMLRLKGIEEAAANFWAQGLLRLGPKLGPVLWQFPPSFRYDPARLETFFASLPRDTEAAAALAARHDQRLEGRAWTTTDARRRIRHVMEIRHDSFRTPDFVARLRRHDVGLVVSDSVDWPCLMDVTSDLVYLRLHGSEELYASGYDDAALDRWAARVAAWATGAEPDDAVRLSPDPPPAARSRDVFVFFDNDRKVRAPFDAQALEARLQARFTG</sequence>
<dbReference type="RefSeq" id="WP_097281235.1">
    <property type="nucleotide sequence ID" value="NZ_OCNJ01000013.1"/>
</dbReference>
<evidence type="ECO:0000313" key="2">
    <source>
        <dbReference type="Proteomes" id="UP000219621"/>
    </source>
</evidence>
<dbReference type="Gene3D" id="3.20.20.410">
    <property type="entry name" value="Protein of unknown function UPF0759"/>
    <property type="match status" value="1"/>
</dbReference>
<dbReference type="InterPro" id="IPR036520">
    <property type="entry name" value="UPF0759_sf"/>
</dbReference>
<dbReference type="SUPFAM" id="SSF117396">
    <property type="entry name" value="TM1631-like"/>
    <property type="match status" value="1"/>
</dbReference>
<dbReference type="Pfam" id="PF01904">
    <property type="entry name" value="DUF72"/>
    <property type="match status" value="1"/>
</dbReference>
<accession>A0A286GYC8</accession>
<proteinExistence type="predicted"/>
<dbReference type="EMBL" id="OCNJ01000013">
    <property type="protein sequence ID" value="SOE00492.1"/>
    <property type="molecule type" value="Genomic_DNA"/>
</dbReference>
<dbReference type="PANTHER" id="PTHR30348">
    <property type="entry name" value="UNCHARACTERIZED PROTEIN YECE"/>
    <property type="match status" value="1"/>
</dbReference>
<gene>
    <name evidence="1" type="ORF">SAMN05421508_1132</name>
</gene>
<organism evidence="1 2">
    <name type="scientific">Caenispirillum bisanense</name>
    <dbReference type="NCBI Taxonomy" id="414052"/>
    <lineage>
        <taxon>Bacteria</taxon>
        <taxon>Pseudomonadati</taxon>
        <taxon>Pseudomonadota</taxon>
        <taxon>Alphaproteobacteria</taxon>
        <taxon>Rhodospirillales</taxon>
        <taxon>Novispirillaceae</taxon>
        <taxon>Caenispirillum</taxon>
    </lineage>
</organism>
<dbReference type="PANTHER" id="PTHR30348:SF4">
    <property type="entry name" value="DUF72 DOMAIN-CONTAINING PROTEIN"/>
    <property type="match status" value="1"/>
</dbReference>
<evidence type="ECO:0000313" key="1">
    <source>
        <dbReference type="EMBL" id="SOE00492.1"/>
    </source>
</evidence>
<name>A0A286GYC8_9PROT</name>
<protein>
    <submittedName>
        <fullName evidence="1">Uncharacterized conserved protein YecE, DUF72 family</fullName>
    </submittedName>
</protein>
<dbReference type="Proteomes" id="UP000219621">
    <property type="component" value="Unassembled WGS sequence"/>
</dbReference>